<dbReference type="Proteomes" id="UP000770661">
    <property type="component" value="Unassembled WGS sequence"/>
</dbReference>
<sequence>MTADDKSDGSGSSEGSATSQGTIEKICAKENNVRARVGLYMKDGEKLRADFHALYRALPDLRKKKDRRKLRRKTKSNKHHKDKKKKVFVTPPSGWWTSVLV</sequence>
<reference evidence="2" key="1">
    <citation type="submission" date="2020-07" db="EMBL/GenBank/DDBJ databases">
        <title>The High-quality genome of the commercially important snow crab, Chionoecetes opilio.</title>
        <authorList>
            <person name="Jeong J.-H."/>
            <person name="Ryu S."/>
        </authorList>
    </citation>
    <scope>NUCLEOTIDE SEQUENCE</scope>
    <source>
        <strain evidence="2">MADBK_172401_WGS</strain>
        <tissue evidence="2">Digestive gland</tissue>
    </source>
</reference>
<evidence type="ECO:0000256" key="1">
    <source>
        <dbReference type="SAM" id="MobiDB-lite"/>
    </source>
</evidence>
<evidence type="ECO:0000313" key="2">
    <source>
        <dbReference type="EMBL" id="KAG0697773.1"/>
    </source>
</evidence>
<dbReference type="EMBL" id="JACEEZ010025755">
    <property type="protein sequence ID" value="KAG0697773.1"/>
    <property type="molecule type" value="Genomic_DNA"/>
</dbReference>
<organism evidence="2 3">
    <name type="scientific">Chionoecetes opilio</name>
    <name type="common">Atlantic snow crab</name>
    <name type="synonym">Cancer opilio</name>
    <dbReference type="NCBI Taxonomy" id="41210"/>
    <lineage>
        <taxon>Eukaryota</taxon>
        <taxon>Metazoa</taxon>
        <taxon>Ecdysozoa</taxon>
        <taxon>Arthropoda</taxon>
        <taxon>Crustacea</taxon>
        <taxon>Multicrustacea</taxon>
        <taxon>Malacostraca</taxon>
        <taxon>Eumalacostraca</taxon>
        <taxon>Eucarida</taxon>
        <taxon>Decapoda</taxon>
        <taxon>Pleocyemata</taxon>
        <taxon>Brachyura</taxon>
        <taxon>Eubrachyura</taxon>
        <taxon>Majoidea</taxon>
        <taxon>Majidae</taxon>
        <taxon>Chionoecetes</taxon>
    </lineage>
</organism>
<evidence type="ECO:0000313" key="3">
    <source>
        <dbReference type="Proteomes" id="UP000770661"/>
    </source>
</evidence>
<feature type="region of interest" description="Disordered" evidence="1">
    <location>
        <begin position="62"/>
        <end position="88"/>
    </location>
</feature>
<comment type="caution">
    <text evidence="2">The sequence shown here is derived from an EMBL/GenBank/DDBJ whole genome shotgun (WGS) entry which is preliminary data.</text>
</comment>
<feature type="region of interest" description="Disordered" evidence="1">
    <location>
        <begin position="1"/>
        <end position="23"/>
    </location>
</feature>
<protein>
    <submittedName>
        <fullName evidence="2">Uncharacterized protein</fullName>
    </submittedName>
</protein>
<keyword evidence="3" id="KW-1185">Reference proteome</keyword>
<feature type="compositionally biased region" description="Low complexity" evidence="1">
    <location>
        <begin position="9"/>
        <end position="21"/>
    </location>
</feature>
<feature type="compositionally biased region" description="Basic residues" evidence="1">
    <location>
        <begin position="64"/>
        <end position="87"/>
    </location>
</feature>
<gene>
    <name evidence="2" type="ORF">GWK47_026240</name>
</gene>
<dbReference type="AlphaFoldDB" id="A0A8J8WAJ7"/>
<name>A0A8J8WAJ7_CHIOP</name>
<accession>A0A8J8WAJ7</accession>
<proteinExistence type="predicted"/>